<evidence type="ECO:0000313" key="4">
    <source>
        <dbReference type="Proteomes" id="UP000324575"/>
    </source>
</evidence>
<feature type="signal peptide" evidence="1">
    <location>
        <begin position="1"/>
        <end position="25"/>
    </location>
</feature>
<feature type="chain" id="PRO_5024414544" evidence="1">
    <location>
        <begin position="26"/>
        <end position="950"/>
    </location>
</feature>
<dbReference type="Gene3D" id="2.60.40.10">
    <property type="entry name" value="Immunoglobulins"/>
    <property type="match status" value="2"/>
</dbReference>
<dbReference type="EC" id="3.2.1.97" evidence="3"/>
<dbReference type="PROSITE" id="PS51257">
    <property type="entry name" value="PROKAR_LIPOPROTEIN"/>
    <property type="match status" value="1"/>
</dbReference>
<comment type="caution">
    <text evidence="3">The sequence shown here is derived from an EMBL/GenBank/DDBJ whole genome shotgun (WGS) entry which is preliminary data.</text>
</comment>
<reference evidence="3 4" key="1">
    <citation type="submission" date="2019-03" db="EMBL/GenBank/DDBJ databases">
        <title>Single cell metagenomics reveals metabolic interactions within the superorganism composed of flagellate Streblomastix strix and complex community of Bacteroidetes bacteria on its surface.</title>
        <authorList>
            <person name="Treitli S.C."/>
            <person name="Kolisko M."/>
            <person name="Husnik F."/>
            <person name="Keeling P."/>
            <person name="Hampl V."/>
        </authorList>
    </citation>
    <scope>NUCLEOTIDE SEQUENCE [LARGE SCALE GENOMIC DNA]</scope>
    <source>
        <strain evidence="3">St1</strain>
    </source>
</reference>
<dbReference type="SUPFAM" id="SSF49785">
    <property type="entry name" value="Galactose-binding domain-like"/>
    <property type="match status" value="1"/>
</dbReference>
<dbReference type="PROSITE" id="PS51723">
    <property type="entry name" value="PEPTIDASE_M60"/>
    <property type="match status" value="1"/>
</dbReference>
<dbReference type="CDD" id="cd14948">
    <property type="entry name" value="BACON"/>
    <property type="match status" value="2"/>
</dbReference>
<dbReference type="InterPro" id="IPR000421">
    <property type="entry name" value="FA58C"/>
</dbReference>
<dbReference type="Pfam" id="PF13004">
    <property type="entry name" value="BACON"/>
    <property type="match status" value="1"/>
</dbReference>
<dbReference type="Gene3D" id="1.10.390.30">
    <property type="entry name" value="Peptidase M60, enhancin-like domain 3"/>
    <property type="match status" value="1"/>
</dbReference>
<proteinExistence type="predicted"/>
<accession>A0A5M8P3W5</accession>
<sequence length="950" mass="106612">MKTLKITRWCVCLLLAGTLPFILSACKEPAEEIEPFLTLTPESGVDFTQEALVKFVQVSSSTTNWSAKVTASGDDWCTLTEQKDKSRIEISVTENDGMGVRETVIEVVAGKLNKQFAVRQMGSAPAILVSPAQFTFDLEGGDMNFAITSNVEYTFSHVPDWVAPKTDLRASGMVKTEYAYTVNRNASTEERNDSIVIFDEKSGCRAGIAIVQAGDNYIPEDSTGIKKDIKIKITGGDATSAQSGEGIEKSFDGDYTTLYHSSWSNSGSNYFPITLNYYLGNADVVNYCLYYPRPSGENGLFKETEIYVRHTNSSSFEKVMDKDFRGSTSITYVEFTPALQNVNAIRFVVKSGAGGGQGFASCSEMEFYKKSSDSFDALTLFTDLSCSELKPGITEAQIEQCTNPFFKNIALYMFRDIYPREFRINEFHAYPPPTEDASPNKISQYDMFDNVTGISVKAGDELVILADGISGNYPVSIKIQNLVSEGDGFNTGQSFPLFKGMNAVTVQNDGLLYVMYHAHDFESAPQLKLHFATGKVNGYFDGRKHTKTDWIRLISNAIDPHFDLIGEYAHITYPTQSLRSYAGNRGDELMKVYDRLAYLQMEFEGMTEYGWMRRNHAYVNVNYGGGIYAADNHIVFTFESLKDVASPSRILNESGTTWGMVWGLGHEWGHQNQVRPGFRWKGMVEVTNNLQGLYAQYTMHGPQFTRFMKESESGYCNGYEEAINKYFPGAHPHNDQSISVFCKLVPFWQIRLYMDIVLGKKGKYGKGFYQDIYNDIRLTPKSVEAARTEGQHQLEFVKTICRFSELNLEDFFTHWGFLTPMDETVDDYGEAPFQVKQADINATLTTIRQYPKPAHSPEFQYISDLNTDLYKSGAAITEGTAKRNTSSFTFTNWKNVTAYEVRDGSVSGALKFVVMATDRTEFPFPRGASWNSAYKVYAVSTNGTRVEVKF</sequence>
<dbReference type="EMBL" id="SNRX01000004">
    <property type="protein sequence ID" value="KAA6302940.1"/>
    <property type="molecule type" value="Genomic_DNA"/>
</dbReference>
<dbReference type="Gene3D" id="3.40.390.80">
    <property type="entry name" value="Peptidase M60, enhancin-like domain 2"/>
    <property type="match status" value="1"/>
</dbReference>
<dbReference type="InterPro" id="IPR031161">
    <property type="entry name" value="Peptidase_M60_dom"/>
</dbReference>
<keyword evidence="1" id="KW-0732">Signal</keyword>
<evidence type="ECO:0000256" key="1">
    <source>
        <dbReference type="SAM" id="SignalP"/>
    </source>
</evidence>
<dbReference type="Proteomes" id="UP000324575">
    <property type="component" value="Unassembled WGS sequence"/>
</dbReference>
<evidence type="ECO:0000313" key="3">
    <source>
        <dbReference type="EMBL" id="KAA6302940.1"/>
    </source>
</evidence>
<dbReference type="InterPro" id="IPR013783">
    <property type="entry name" value="Ig-like_fold"/>
</dbReference>
<dbReference type="Gene3D" id="2.60.120.1250">
    <property type="entry name" value="Peptidase M60, enhancin-like domain 1"/>
    <property type="match status" value="1"/>
</dbReference>
<dbReference type="InterPro" id="IPR042279">
    <property type="entry name" value="Pep_M60_3"/>
</dbReference>
<keyword evidence="3" id="KW-0326">Glycosidase</keyword>
<dbReference type="Pfam" id="PF00754">
    <property type="entry name" value="F5_F8_type_C"/>
    <property type="match status" value="1"/>
</dbReference>
<evidence type="ECO:0000259" key="2">
    <source>
        <dbReference type="PROSITE" id="PS51723"/>
    </source>
</evidence>
<gene>
    <name evidence="3" type="ORF">EZS26_000835</name>
</gene>
<dbReference type="InterPro" id="IPR024361">
    <property type="entry name" value="BACON"/>
</dbReference>
<feature type="domain" description="Peptidase M60" evidence="2">
    <location>
        <begin position="447"/>
        <end position="755"/>
    </location>
</feature>
<organism evidence="3 4">
    <name type="scientific">Candidatus Ordinivivax streblomastigis</name>
    <dbReference type="NCBI Taxonomy" id="2540710"/>
    <lineage>
        <taxon>Bacteria</taxon>
        <taxon>Pseudomonadati</taxon>
        <taxon>Bacteroidota</taxon>
        <taxon>Bacteroidia</taxon>
        <taxon>Bacteroidales</taxon>
        <taxon>Candidatus Ordinivivax</taxon>
    </lineage>
</organism>
<dbReference type="SMART" id="SM01276">
    <property type="entry name" value="M60-like"/>
    <property type="match status" value="1"/>
</dbReference>
<dbReference type="Pfam" id="PF13402">
    <property type="entry name" value="Peptidase_M60"/>
    <property type="match status" value="1"/>
</dbReference>
<keyword evidence="3" id="KW-0378">Hydrolase</keyword>
<dbReference type="GO" id="GO:0033926">
    <property type="term" value="F:endo-alpha-N-acetylgalactosaminidase activity"/>
    <property type="evidence" value="ECO:0007669"/>
    <property type="project" value="UniProtKB-EC"/>
</dbReference>
<dbReference type="Gene3D" id="2.60.120.260">
    <property type="entry name" value="Galactose-binding domain-like"/>
    <property type="match status" value="1"/>
</dbReference>
<dbReference type="InterPro" id="IPR008979">
    <property type="entry name" value="Galactose-bd-like_sf"/>
</dbReference>
<name>A0A5M8P3W5_9BACT</name>
<dbReference type="AlphaFoldDB" id="A0A5M8P3W5"/>
<protein>
    <submittedName>
        <fullName evidence="3">Endo-alpha-N-acetylgalactosaminidase</fullName>
        <ecNumber evidence="3">3.2.1.97</ecNumber>
    </submittedName>
</protein>